<reference evidence="3" key="1">
    <citation type="journal article" date="2023" name="Commun. Biol.">
        <title>Genome analysis of Parmales, the sister group of diatoms, reveals the evolutionary specialization of diatoms from phago-mixotrophs to photoautotrophs.</title>
        <authorList>
            <person name="Ban H."/>
            <person name="Sato S."/>
            <person name="Yoshikawa S."/>
            <person name="Yamada K."/>
            <person name="Nakamura Y."/>
            <person name="Ichinomiya M."/>
            <person name="Sato N."/>
            <person name="Blanc-Mathieu R."/>
            <person name="Endo H."/>
            <person name="Kuwata A."/>
            <person name="Ogata H."/>
        </authorList>
    </citation>
    <scope>NUCLEOTIDE SEQUENCE [LARGE SCALE GENOMIC DNA]</scope>
    <source>
        <strain evidence="3">NIES 3699</strain>
    </source>
</reference>
<proteinExistence type="predicted"/>
<evidence type="ECO:0000313" key="3">
    <source>
        <dbReference type="Proteomes" id="UP001165160"/>
    </source>
</evidence>
<comment type="caution">
    <text evidence="2">The sequence shown here is derived from an EMBL/GenBank/DDBJ whole genome shotgun (WGS) entry which is preliminary data.</text>
</comment>
<feature type="region of interest" description="Disordered" evidence="1">
    <location>
        <begin position="78"/>
        <end position="100"/>
    </location>
</feature>
<protein>
    <submittedName>
        <fullName evidence="2">Uncharacterized protein</fullName>
    </submittedName>
</protein>
<accession>A0A9W7BNZ4</accession>
<feature type="non-terminal residue" evidence="2">
    <location>
        <position position="1"/>
    </location>
</feature>
<name>A0A9W7BNZ4_9STRA</name>
<evidence type="ECO:0000313" key="2">
    <source>
        <dbReference type="EMBL" id="GMH93912.1"/>
    </source>
</evidence>
<sequence>MKLMPLQSSNIYISLRTNFIFKLVSIFTSVLDDDDASQPSNKEILRHFLEYAKEEKEALKHFSNAPRTWSVVQRGPEARKIEEVNSEESSSANPALSQRG</sequence>
<dbReference type="Proteomes" id="UP001165160">
    <property type="component" value="Unassembled WGS sequence"/>
</dbReference>
<dbReference type="AlphaFoldDB" id="A0A9W7BNZ4"/>
<dbReference type="EMBL" id="BRXX01000147">
    <property type="protein sequence ID" value="GMH93912.1"/>
    <property type="molecule type" value="Genomic_DNA"/>
</dbReference>
<organism evidence="2 3">
    <name type="scientific">Triparma verrucosa</name>
    <dbReference type="NCBI Taxonomy" id="1606542"/>
    <lineage>
        <taxon>Eukaryota</taxon>
        <taxon>Sar</taxon>
        <taxon>Stramenopiles</taxon>
        <taxon>Ochrophyta</taxon>
        <taxon>Bolidophyceae</taxon>
        <taxon>Parmales</taxon>
        <taxon>Triparmaceae</taxon>
        <taxon>Triparma</taxon>
    </lineage>
</organism>
<gene>
    <name evidence="2" type="ORF">TrVE_jg7557</name>
</gene>
<keyword evidence="3" id="KW-1185">Reference proteome</keyword>
<evidence type="ECO:0000256" key="1">
    <source>
        <dbReference type="SAM" id="MobiDB-lite"/>
    </source>
</evidence>